<evidence type="ECO:0000256" key="3">
    <source>
        <dbReference type="ARBA" id="ARBA00022618"/>
    </source>
</evidence>
<evidence type="ECO:0000259" key="11">
    <source>
        <dbReference type="PROSITE" id="PS51900"/>
    </source>
</evidence>
<evidence type="ECO:0000256" key="4">
    <source>
        <dbReference type="ARBA" id="ARBA00022829"/>
    </source>
</evidence>
<dbReference type="EMBL" id="CP041677">
    <property type="protein sequence ID" value="QDR73655.1"/>
    <property type="molecule type" value="Genomic_DNA"/>
</dbReference>
<dbReference type="GO" id="GO:0015074">
    <property type="term" value="P:DNA integration"/>
    <property type="evidence" value="ECO:0007669"/>
    <property type="project" value="UniProtKB-KW"/>
</dbReference>
<evidence type="ECO:0000256" key="2">
    <source>
        <dbReference type="ARBA" id="ARBA00022490"/>
    </source>
</evidence>
<keyword evidence="12" id="KW-0614">Plasmid</keyword>
<feature type="domain" description="Tyr recombinase" evidence="10">
    <location>
        <begin position="162"/>
        <end position="347"/>
    </location>
</feature>
<dbReference type="InterPro" id="IPR044068">
    <property type="entry name" value="CB"/>
</dbReference>
<dbReference type="InterPro" id="IPR002104">
    <property type="entry name" value="Integrase_catalytic"/>
</dbReference>
<dbReference type="InterPro" id="IPR013762">
    <property type="entry name" value="Integrase-like_cat_sf"/>
</dbReference>
<dbReference type="InterPro" id="IPR050090">
    <property type="entry name" value="Tyrosine_recombinase_XerCD"/>
</dbReference>
<comment type="subcellular location">
    <subcellularLocation>
        <location evidence="1">Cytoplasm</location>
    </subcellularLocation>
</comment>
<evidence type="ECO:0000256" key="9">
    <source>
        <dbReference type="PROSITE-ProRule" id="PRU01248"/>
    </source>
</evidence>
<feature type="domain" description="Core-binding (CB)" evidence="11">
    <location>
        <begin position="15"/>
        <end position="114"/>
    </location>
</feature>
<sequence length="350" mass="40809">MDKDHYAKLIKKELSGLPDYVTEFYINKNLAITTSYQYLTEIRRFFDWLRQENISSAKTNKDVKLKTLEHLKRTDVMLFLSSLRTDTNRQDSNNSPSTVNRTINALRSLYHYLTVIADSKDGEPYFYRNVMQKIPLQNDSETLNYRAHQLESRMYTGQIKHDFIDFLENQYEGQCSKQQLRFFHKNKERDIALVAFLLGTGVRVSEAANTNVDDLHLKNKMVDVTRKGGQHDSVPMAPWSVKYVDDYLKIRNSRYNPDKGEKALFLTDWRKQGHRITTDAIERLVTKYSTAFGRPLTPHKLRHTLASELYEITKDEVLVSQQLGQRGTSATALYTHVNQTQQRDALNKIE</sequence>
<keyword evidence="8" id="KW-0131">Cell cycle</keyword>
<dbReference type="NCBIfam" id="NF003462">
    <property type="entry name" value="PRK05084.1"/>
    <property type="match status" value="1"/>
</dbReference>
<keyword evidence="3" id="KW-0132">Cell division</keyword>
<dbReference type="RefSeq" id="WP_144228008.1">
    <property type="nucleotide sequence ID" value="NZ_CP041677.1"/>
</dbReference>
<dbReference type="AlphaFoldDB" id="A0A517D8I5"/>
<dbReference type="InterPro" id="IPR004107">
    <property type="entry name" value="Integrase_SAM-like_N"/>
</dbReference>
<dbReference type="PANTHER" id="PTHR30349:SF77">
    <property type="entry name" value="TYROSINE RECOMBINASE XERC"/>
    <property type="match status" value="1"/>
</dbReference>
<geneLocation type="plasmid" evidence="12 13">
    <name>unnamed</name>
</geneLocation>
<dbReference type="GO" id="GO:0007059">
    <property type="term" value="P:chromosome segregation"/>
    <property type="evidence" value="ECO:0007669"/>
    <property type="project" value="UniProtKB-KW"/>
</dbReference>
<evidence type="ECO:0000256" key="5">
    <source>
        <dbReference type="ARBA" id="ARBA00022908"/>
    </source>
</evidence>
<evidence type="ECO:0000259" key="10">
    <source>
        <dbReference type="PROSITE" id="PS51898"/>
    </source>
</evidence>
<dbReference type="Pfam" id="PF13495">
    <property type="entry name" value="Phage_int_SAM_4"/>
    <property type="match status" value="1"/>
</dbReference>
<keyword evidence="6 9" id="KW-0238">DNA-binding</keyword>
<dbReference type="GO" id="GO:0051301">
    <property type="term" value="P:cell division"/>
    <property type="evidence" value="ECO:0007669"/>
    <property type="project" value="UniProtKB-KW"/>
</dbReference>
<dbReference type="GO" id="GO:0006310">
    <property type="term" value="P:DNA recombination"/>
    <property type="evidence" value="ECO:0007669"/>
    <property type="project" value="UniProtKB-KW"/>
</dbReference>
<dbReference type="Gene3D" id="1.10.150.130">
    <property type="match status" value="1"/>
</dbReference>
<gene>
    <name evidence="12" type="primary">xerS</name>
    <name evidence="12" type="ORF">FOD75_11215</name>
</gene>
<dbReference type="Gene3D" id="1.10.443.10">
    <property type="entry name" value="Intergrase catalytic core"/>
    <property type="match status" value="1"/>
</dbReference>
<reference evidence="12 13" key="1">
    <citation type="submission" date="2019-07" db="EMBL/GenBank/DDBJ databases">
        <title>Gastrointestinal microbiota of Peromyscus leucopus, the white-footed mouse.</title>
        <authorList>
            <person name="Milovic A."/>
            <person name="Bassam K."/>
            <person name="Barbour A.G."/>
        </authorList>
    </citation>
    <scope>NUCLEOTIDE SEQUENCE [LARGE SCALE GENOMIC DNA]</scope>
    <source>
        <strain evidence="12 13">LL7</strain>
        <plasmid evidence="12 13">unnamed</plasmid>
    </source>
</reference>
<dbReference type="PROSITE" id="PS51898">
    <property type="entry name" value="TYR_RECOMBINASE"/>
    <property type="match status" value="1"/>
</dbReference>
<accession>A0A517D8I5</accession>
<keyword evidence="5" id="KW-0229">DNA integration</keyword>
<dbReference type="InterPro" id="IPR010998">
    <property type="entry name" value="Integrase_recombinase_N"/>
</dbReference>
<dbReference type="SUPFAM" id="SSF56349">
    <property type="entry name" value="DNA breaking-rejoining enzymes"/>
    <property type="match status" value="1"/>
</dbReference>
<evidence type="ECO:0000256" key="7">
    <source>
        <dbReference type="ARBA" id="ARBA00023172"/>
    </source>
</evidence>
<dbReference type="GO" id="GO:0005737">
    <property type="term" value="C:cytoplasm"/>
    <property type="evidence" value="ECO:0007669"/>
    <property type="project" value="UniProtKB-SubCell"/>
</dbReference>
<keyword evidence="7" id="KW-0233">DNA recombination</keyword>
<proteinExistence type="predicted"/>
<keyword evidence="2" id="KW-0963">Cytoplasm</keyword>
<dbReference type="PANTHER" id="PTHR30349">
    <property type="entry name" value="PHAGE INTEGRASE-RELATED"/>
    <property type="match status" value="1"/>
</dbReference>
<name>A0A517D8I5_LIMRT</name>
<organism evidence="12 13">
    <name type="scientific">Limosilactobacillus reuteri</name>
    <name type="common">Lactobacillus reuteri</name>
    <dbReference type="NCBI Taxonomy" id="1598"/>
    <lineage>
        <taxon>Bacteria</taxon>
        <taxon>Bacillati</taxon>
        <taxon>Bacillota</taxon>
        <taxon>Bacilli</taxon>
        <taxon>Lactobacillales</taxon>
        <taxon>Lactobacillaceae</taxon>
        <taxon>Limosilactobacillus</taxon>
    </lineage>
</organism>
<protein>
    <submittedName>
        <fullName evidence="12">Tyrosine recombinase XerS</fullName>
    </submittedName>
</protein>
<evidence type="ECO:0000256" key="6">
    <source>
        <dbReference type="ARBA" id="ARBA00023125"/>
    </source>
</evidence>
<dbReference type="InterPro" id="IPR011010">
    <property type="entry name" value="DNA_brk_join_enz"/>
</dbReference>
<dbReference type="Pfam" id="PF00589">
    <property type="entry name" value="Phage_integrase"/>
    <property type="match status" value="1"/>
</dbReference>
<keyword evidence="4" id="KW-0159">Chromosome partition</keyword>
<evidence type="ECO:0000256" key="8">
    <source>
        <dbReference type="ARBA" id="ARBA00023306"/>
    </source>
</evidence>
<evidence type="ECO:0000256" key="1">
    <source>
        <dbReference type="ARBA" id="ARBA00004496"/>
    </source>
</evidence>
<evidence type="ECO:0000313" key="13">
    <source>
        <dbReference type="Proteomes" id="UP000316394"/>
    </source>
</evidence>
<dbReference type="Proteomes" id="UP000316394">
    <property type="component" value="Plasmid unnamed"/>
</dbReference>
<dbReference type="GO" id="GO:0003677">
    <property type="term" value="F:DNA binding"/>
    <property type="evidence" value="ECO:0007669"/>
    <property type="project" value="UniProtKB-UniRule"/>
</dbReference>
<dbReference type="PROSITE" id="PS51900">
    <property type="entry name" value="CB"/>
    <property type="match status" value="1"/>
</dbReference>
<evidence type="ECO:0000313" key="12">
    <source>
        <dbReference type="EMBL" id="QDR73655.1"/>
    </source>
</evidence>